<evidence type="ECO:0000313" key="10">
    <source>
        <dbReference type="EMBL" id="CAD7410388.1"/>
    </source>
</evidence>
<gene>
    <name evidence="10" type="ORF">TCEB3V08_LOCUS10474</name>
</gene>
<organism evidence="10">
    <name type="scientific">Timema cristinae</name>
    <name type="common">Walking stick</name>
    <dbReference type="NCBI Taxonomy" id="61476"/>
    <lineage>
        <taxon>Eukaryota</taxon>
        <taxon>Metazoa</taxon>
        <taxon>Ecdysozoa</taxon>
        <taxon>Arthropoda</taxon>
        <taxon>Hexapoda</taxon>
        <taxon>Insecta</taxon>
        <taxon>Pterygota</taxon>
        <taxon>Neoptera</taxon>
        <taxon>Polyneoptera</taxon>
        <taxon>Phasmatodea</taxon>
        <taxon>Timematodea</taxon>
        <taxon>Timematoidea</taxon>
        <taxon>Timematidae</taxon>
        <taxon>Timema</taxon>
    </lineage>
</organism>
<dbReference type="AlphaFoldDB" id="A0A7R9DAS5"/>
<evidence type="ECO:0000256" key="5">
    <source>
        <dbReference type="ARBA" id="ARBA00022833"/>
    </source>
</evidence>
<comment type="similarity">
    <text evidence="1 8">Belongs to the MYST (SAS/MOZ) family.</text>
</comment>
<dbReference type="InterPro" id="IPR036388">
    <property type="entry name" value="WH-like_DNA-bd_sf"/>
</dbReference>
<dbReference type="GO" id="GO:0036409">
    <property type="term" value="C:histone H3-K14 acetyltransferase complex"/>
    <property type="evidence" value="ECO:0007669"/>
    <property type="project" value="TreeGrafter"/>
</dbReference>
<dbReference type="EC" id="2.3.1.48" evidence="2 8"/>
<dbReference type="GO" id="GO:0003682">
    <property type="term" value="F:chromatin binding"/>
    <property type="evidence" value="ECO:0007669"/>
    <property type="project" value="TreeGrafter"/>
</dbReference>
<dbReference type="PANTHER" id="PTHR10615:SF161">
    <property type="entry name" value="HISTONE ACETYLTRANSFERASE KAT7"/>
    <property type="match status" value="1"/>
</dbReference>
<name>A0A7R9DAS5_TIMCR</name>
<evidence type="ECO:0000256" key="7">
    <source>
        <dbReference type="PIRSR" id="PIRSR602717-51"/>
    </source>
</evidence>
<keyword evidence="4" id="KW-0863">Zinc-finger</keyword>
<dbReference type="GO" id="GO:0003712">
    <property type="term" value="F:transcription coregulator activity"/>
    <property type="evidence" value="ECO:0007669"/>
    <property type="project" value="TreeGrafter"/>
</dbReference>
<evidence type="ECO:0000256" key="8">
    <source>
        <dbReference type="RuleBase" id="RU361211"/>
    </source>
</evidence>
<dbReference type="InterPro" id="IPR016181">
    <property type="entry name" value="Acyl_CoA_acyltransferase"/>
</dbReference>
<reference evidence="10" key="1">
    <citation type="submission" date="2020-11" db="EMBL/GenBank/DDBJ databases">
        <authorList>
            <person name="Tran Van P."/>
        </authorList>
    </citation>
    <scope>NUCLEOTIDE SEQUENCE</scope>
</reference>
<keyword evidence="4" id="KW-0479">Metal-binding</keyword>
<dbReference type="InterPro" id="IPR002717">
    <property type="entry name" value="HAT_MYST-type"/>
</dbReference>
<dbReference type="GO" id="GO:0006357">
    <property type="term" value="P:regulation of transcription by RNA polymerase II"/>
    <property type="evidence" value="ECO:0007669"/>
    <property type="project" value="TreeGrafter"/>
</dbReference>
<keyword evidence="5" id="KW-0862">Zinc</keyword>
<evidence type="ECO:0000256" key="4">
    <source>
        <dbReference type="ARBA" id="ARBA00022771"/>
    </source>
</evidence>
<evidence type="ECO:0000256" key="2">
    <source>
        <dbReference type="ARBA" id="ARBA00013184"/>
    </source>
</evidence>
<dbReference type="GO" id="GO:0010485">
    <property type="term" value="F:histone H4 acetyltransferase activity"/>
    <property type="evidence" value="ECO:0007669"/>
    <property type="project" value="TreeGrafter"/>
</dbReference>
<comment type="subcellular location">
    <subcellularLocation>
        <location evidence="8">Nucleus</location>
    </subcellularLocation>
</comment>
<dbReference type="FunFam" id="1.10.10.10:FF:000022">
    <property type="entry name" value="Histone acetyltransferase"/>
    <property type="match status" value="1"/>
</dbReference>
<protein>
    <recommendedName>
        <fullName evidence="2 8">Histone acetyltransferase</fullName>
        <ecNumber evidence="2 8">2.3.1.48</ecNumber>
    </recommendedName>
</protein>
<keyword evidence="3" id="KW-0808">Transferase</keyword>
<feature type="active site" description="Proton donor/acceptor" evidence="7">
    <location>
        <position position="43"/>
    </location>
</feature>
<evidence type="ECO:0000256" key="3">
    <source>
        <dbReference type="ARBA" id="ARBA00022679"/>
    </source>
</evidence>
<dbReference type="EMBL" id="OC321633">
    <property type="protein sequence ID" value="CAD7410388.1"/>
    <property type="molecule type" value="Genomic_DNA"/>
</dbReference>
<keyword evidence="8" id="KW-0539">Nucleus</keyword>
<dbReference type="Pfam" id="PF01853">
    <property type="entry name" value="MOZ_SAS"/>
    <property type="match status" value="1"/>
</dbReference>
<dbReference type="GO" id="GO:0010484">
    <property type="term" value="F:histone H3 acetyltransferase activity"/>
    <property type="evidence" value="ECO:0007669"/>
    <property type="project" value="TreeGrafter"/>
</dbReference>
<dbReference type="Gene3D" id="1.10.10.10">
    <property type="entry name" value="Winged helix-like DNA-binding domain superfamily/Winged helix DNA-binding domain"/>
    <property type="match status" value="1"/>
</dbReference>
<sequence>MIGLAAAILVVKDTSCQKERNHFDQEVECYLLTRVERKIGSPEKPLSDLGLISYRSYWKDVLLEYLCNFGGKDLSIKDISQEMAINSYDIVSTLQALGMMKYWKGKHIILKKQETGNSNRGPVLQDVIEEYKERMRRRGTLYKEIDPAFLKWTPFVAPAPDSATGSVMQVLELLELLDNLALSQDSATGSVMQVLEPLGLLDIWPYPRTLPPAQSCRSWNYLSYLIFGPIPGLCHRLSHAGPGTTGTT</sequence>
<dbReference type="PROSITE" id="PS51726">
    <property type="entry name" value="MYST_HAT"/>
    <property type="match status" value="1"/>
</dbReference>
<accession>A0A7R9DAS5</accession>
<evidence type="ECO:0000259" key="9">
    <source>
        <dbReference type="PROSITE" id="PS51726"/>
    </source>
</evidence>
<feature type="domain" description="MYST-type HAT" evidence="9">
    <location>
        <begin position="1"/>
        <end position="154"/>
    </location>
</feature>
<dbReference type="GO" id="GO:0008270">
    <property type="term" value="F:zinc ion binding"/>
    <property type="evidence" value="ECO:0007669"/>
    <property type="project" value="UniProtKB-KW"/>
</dbReference>
<keyword evidence="6" id="KW-0007">Acetylation</keyword>
<evidence type="ECO:0000256" key="6">
    <source>
        <dbReference type="ARBA" id="ARBA00022990"/>
    </source>
</evidence>
<comment type="catalytic activity">
    <reaction evidence="8">
        <text>L-lysyl-[protein] + acetyl-CoA = N(6)-acetyl-L-lysyl-[protein] + CoA + H(+)</text>
        <dbReference type="Rhea" id="RHEA:45948"/>
        <dbReference type="Rhea" id="RHEA-COMP:9752"/>
        <dbReference type="Rhea" id="RHEA-COMP:10731"/>
        <dbReference type="ChEBI" id="CHEBI:15378"/>
        <dbReference type="ChEBI" id="CHEBI:29969"/>
        <dbReference type="ChEBI" id="CHEBI:57287"/>
        <dbReference type="ChEBI" id="CHEBI:57288"/>
        <dbReference type="ChEBI" id="CHEBI:61930"/>
        <dbReference type="EC" id="2.3.1.48"/>
    </reaction>
</comment>
<proteinExistence type="inferred from homology"/>
<evidence type="ECO:0000256" key="1">
    <source>
        <dbReference type="ARBA" id="ARBA00010107"/>
    </source>
</evidence>
<dbReference type="PANTHER" id="PTHR10615">
    <property type="entry name" value="HISTONE ACETYLTRANSFERASE"/>
    <property type="match status" value="1"/>
</dbReference>
<dbReference type="InterPro" id="IPR050603">
    <property type="entry name" value="MYST_HAT"/>
</dbReference>
<dbReference type="SUPFAM" id="SSF55729">
    <property type="entry name" value="Acyl-CoA N-acyltransferases (Nat)"/>
    <property type="match status" value="1"/>
</dbReference>